<sequence length="118" mass="13190">MKLLPLKLPTAAKIFHEKILVGQHFLYAYCCLPFAMEFFWSPRIKNYISIQGRVSLDPKGQSLLLNGGMASFKKFCKHTAVATVALHVSILVILGLQNLATIIPKELRHTIKISINGN</sequence>
<comment type="caution">
    <text evidence="2">The sequence shown here is derived from an EMBL/GenBank/DDBJ whole genome shotgun (WGS) entry which is preliminary data.</text>
</comment>
<keyword evidence="1" id="KW-1133">Transmembrane helix</keyword>
<evidence type="ECO:0000256" key="1">
    <source>
        <dbReference type="SAM" id="Phobius"/>
    </source>
</evidence>
<dbReference type="AlphaFoldDB" id="A0AAV4XAQ1"/>
<keyword evidence="1" id="KW-0472">Membrane</keyword>
<name>A0AAV4XAQ1_CAEEX</name>
<gene>
    <name evidence="2" type="ORF">CEXT_470461</name>
</gene>
<evidence type="ECO:0000313" key="2">
    <source>
        <dbReference type="EMBL" id="GIY91753.1"/>
    </source>
</evidence>
<dbReference type="Proteomes" id="UP001054945">
    <property type="component" value="Unassembled WGS sequence"/>
</dbReference>
<keyword evidence="3" id="KW-1185">Reference proteome</keyword>
<feature type="transmembrane region" description="Helical" evidence="1">
    <location>
        <begin position="79"/>
        <end position="100"/>
    </location>
</feature>
<keyword evidence="1" id="KW-0812">Transmembrane</keyword>
<proteinExistence type="predicted"/>
<evidence type="ECO:0000313" key="3">
    <source>
        <dbReference type="Proteomes" id="UP001054945"/>
    </source>
</evidence>
<organism evidence="2 3">
    <name type="scientific">Caerostris extrusa</name>
    <name type="common">Bark spider</name>
    <name type="synonym">Caerostris bankana</name>
    <dbReference type="NCBI Taxonomy" id="172846"/>
    <lineage>
        <taxon>Eukaryota</taxon>
        <taxon>Metazoa</taxon>
        <taxon>Ecdysozoa</taxon>
        <taxon>Arthropoda</taxon>
        <taxon>Chelicerata</taxon>
        <taxon>Arachnida</taxon>
        <taxon>Araneae</taxon>
        <taxon>Araneomorphae</taxon>
        <taxon>Entelegynae</taxon>
        <taxon>Araneoidea</taxon>
        <taxon>Araneidae</taxon>
        <taxon>Caerostris</taxon>
    </lineage>
</organism>
<protein>
    <submittedName>
        <fullName evidence="2">Uncharacterized protein</fullName>
    </submittedName>
</protein>
<dbReference type="EMBL" id="BPLR01000049">
    <property type="protein sequence ID" value="GIY91753.1"/>
    <property type="molecule type" value="Genomic_DNA"/>
</dbReference>
<accession>A0AAV4XAQ1</accession>
<feature type="transmembrane region" description="Helical" evidence="1">
    <location>
        <begin position="20"/>
        <end position="40"/>
    </location>
</feature>
<reference evidence="2 3" key="1">
    <citation type="submission" date="2021-06" db="EMBL/GenBank/DDBJ databases">
        <title>Caerostris extrusa draft genome.</title>
        <authorList>
            <person name="Kono N."/>
            <person name="Arakawa K."/>
        </authorList>
    </citation>
    <scope>NUCLEOTIDE SEQUENCE [LARGE SCALE GENOMIC DNA]</scope>
</reference>